<sequence length="1437" mass="163552">MNIELMKMKIDKNWMPFMECTPGLLDHLERMERICPLLQLILPLLYFLNIPNFCLDRSFEFSVHRDYISFFDAPNFCQDRLFRVFMLLERNRLEVDRIELKQIGPEHCCGKCEVHIKEELATLKFDSLGSHDALAFNITEALISCFDGFPSPYTKGSIMGSKWDIEKFTGSNDFGLWKVKVRAILTQQKCSEALLGIANMPNTFSAAEKNEMNDKALSAIILCLADNVLREVAKERTAAGMWSKLDALYMTKSLAHKQCLKERLFFYRMSENKSVVEQLSEFNKIIDDLANIDVNLEDEDKAFHLLCALPKSFENLKDALLYGKEGTITLNEVQSALRTKEMTKMRDLRIDDSGEGLNVTRGRSENKSKGKGKKHRSKSRSKGDGGGKLKCYHCHEPGHFKKDCPERRGGGSSSAQIVVSEEEGYESAGALTVTSWEPEKSWVMDSGCSYHICPRKEYFETLELKEGGVVRLGNNKACKVQGMGTIRLKMYDDRDFLLKNVRYIPELKRNLISISMFDNLGYCTRIERGVMRISNGALVIAKGSKMNGLYILEGSTVISNALVTSVENADITKLCHLRLGHVSERGLVELAKQGLLGKEKLNKLDFCDNCTLGKQHKVKFGVGVHKSTRPFEYVHSDLWGPASVSTHGGGSYFLSIIDDYSRRVWVYIIKNKSDTFEKFKEWHTLIENQTGSKLKLLRTDNGLEFVSEQFNEFCRKLGIKRHKTVAYTPQQNGLAERMNRTLLERVRCMLLGAGLPKSFWGEAVNTAAYLINRCPSTGIDLKTPMEVWSGKPADYSNLKIFGALAFAHVKQDKLDARAVKCVFIGYPEGVKGYKLWKMEPGGSKFIISRDVTFDETRMGMKCKDLEKRPEMGVERIQFEVEPSTDEREKEDETQVPDESGSDETTVPDYQLARDRERRVIRPPNRLGYADLICYALNAAEEVQDSEPKNFREASESIDSQDWLKAMNEEMLSLEKNQTWKLVPLPKNKRVVGSKWVFKRKEGIPGVEAPRYKARLVAKGFTQVEGIDYNEIFSPVVKHCSIRVLMAIVNMYDLELEQMDVKTAFLHGELEETIYMQQPEGFVKDNSKVCLLKKSLYGLKQSPRNEKVILYLLLYVDDILMASSDKQEIQQLKEKLNGEFEMKDLGNAKRILGMDILRDRSKGELFLSQHDYLKKVVERFRMTDSKVVNTPLGHHSKLSIKQCPQSEDERKKMESTPYASGVGSIIYGMVCSRPDLSYAISVVSRFMANPGQVHWQALKWVLRYLNGSLKGDLKYTRTDPGRDALEGYVDADYAGNIDTRKSFSGFVFTLFGTAVTWKANQQSVVALSTTQAEYIALVEGVKEAIWLKGMIGEMGISQGCVKIHCDNQSAIHLANHQVYHERTKHIDIRLHFVRDMIETKEIMVEKIASEENPADMFTKSLPRAKFKHCLDLINLFEE</sequence>
<protein>
    <submittedName>
        <fullName evidence="1">Uncharacterized protein</fullName>
    </submittedName>
</protein>
<comment type="caution">
    <text evidence="1">The sequence shown here is derived from an EMBL/GenBank/DDBJ whole genome shotgun (WGS) entry which is preliminary data.</text>
</comment>
<name>A0ACB0LQS9_TRIPR</name>
<reference evidence="1" key="1">
    <citation type="submission" date="2023-10" db="EMBL/GenBank/DDBJ databases">
        <authorList>
            <person name="Rodriguez Cubillos JULIANA M."/>
            <person name="De Vega J."/>
        </authorList>
    </citation>
    <scope>NUCLEOTIDE SEQUENCE</scope>
</reference>
<organism evidence="1 2">
    <name type="scientific">Trifolium pratense</name>
    <name type="common">Red clover</name>
    <dbReference type="NCBI Taxonomy" id="57577"/>
    <lineage>
        <taxon>Eukaryota</taxon>
        <taxon>Viridiplantae</taxon>
        <taxon>Streptophyta</taxon>
        <taxon>Embryophyta</taxon>
        <taxon>Tracheophyta</taxon>
        <taxon>Spermatophyta</taxon>
        <taxon>Magnoliopsida</taxon>
        <taxon>eudicotyledons</taxon>
        <taxon>Gunneridae</taxon>
        <taxon>Pentapetalae</taxon>
        <taxon>rosids</taxon>
        <taxon>fabids</taxon>
        <taxon>Fabales</taxon>
        <taxon>Fabaceae</taxon>
        <taxon>Papilionoideae</taxon>
        <taxon>50 kb inversion clade</taxon>
        <taxon>NPAAA clade</taxon>
        <taxon>Hologalegina</taxon>
        <taxon>IRL clade</taxon>
        <taxon>Trifolieae</taxon>
        <taxon>Trifolium</taxon>
    </lineage>
</organism>
<keyword evidence="2" id="KW-1185">Reference proteome</keyword>
<gene>
    <name evidence="1" type="ORF">MILVUS5_LOCUS34836</name>
</gene>
<dbReference type="Proteomes" id="UP001177021">
    <property type="component" value="Unassembled WGS sequence"/>
</dbReference>
<accession>A0ACB0LQS9</accession>
<evidence type="ECO:0000313" key="2">
    <source>
        <dbReference type="Proteomes" id="UP001177021"/>
    </source>
</evidence>
<dbReference type="EMBL" id="CASHSV030000615">
    <property type="protein sequence ID" value="CAJ2670868.1"/>
    <property type="molecule type" value="Genomic_DNA"/>
</dbReference>
<proteinExistence type="predicted"/>
<evidence type="ECO:0000313" key="1">
    <source>
        <dbReference type="EMBL" id="CAJ2670868.1"/>
    </source>
</evidence>